<dbReference type="RefSeq" id="WP_144068233.1">
    <property type="nucleotide sequence ID" value="NZ_CP041636.1"/>
</dbReference>
<keyword evidence="3" id="KW-1185">Reference proteome</keyword>
<dbReference type="Proteomes" id="UP000317496">
    <property type="component" value="Chromosome"/>
</dbReference>
<organism evidence="2 3">
    <name type="scientific">Ferrovibrio terrae</name>
    <dbReference type="NCBI Taxonomy" id="2594003"/>
    <lineage>
        <taxon>Bacteria</taxon>
        <taxon>Pseudomonadati</taxon>
        <taxon>Pseudomonadota</taxon>
        <taxon>Alphaproteobacteria</taxon>
        <taxon>Rhodospirillales</taxon>
        <taxon>Rhodospirillaceae</taxon>
        <taxon>Ferrovibrio</taxon>
    </lineage>
</organism>
<dbReference type="Gene3D" id="1.20.1290.10">
    <property type="entry name" value="AhpD-like"/>
    <property type="match status" value="1"/>
</dbReference>
<evidence type="ECO:0000313" key="3">
    <source>
        <dbReference type="Proteomes" id="UP000317496"/>
    </source>
</evidence>
<name>A0A516H0G8_9PROT</name>
<dbReference type="KEGG" id="fer:FNB15_08205"/>
<dbReference type="SUPFAM" id="SSF69118">
    <property type="entry name" value="AhpD-like"/>
    <property type="match status" value="1"/>
</dbReference>
<dbReference type="PANTHER" id="PTHR33570:SF2">
    <property type="entry name" value="CARBOXYMUCONOLACTONE DECARBOXYLASE-LIKE DOMAIN-CONTAINING PROTEIN"/>
    <property type="match status" value="1"/>
</dbReference>
<dbReference type="EMBL" id="CP041636">
    <property type="protein sequence ID" value="QDO97252.1"/>
    <property type="molecule type" value="Genomic_DNA"/>
</dbReference>
<sequence length="135" mass="14874">MAKEDETRALFEAGLKVRREVLGADYVDKSIANANDFMMAFQHITTEWCWGYGWDRPGLDRKTRSMLNLAMLTALNRAPEIKLHVKGALNNGVTVDEIKEVLLHATIYCGIPAGLDAFKAANEVLVEAGAVPKKG</sequence>
<dbReference type="Pfam" id="PF02627">
    <property type="entry name" value="CMD"/>
    <property type="match status" value="1"/>
</dbReference>
<evidence type="ECO:0000313" key="2">
    <source>
        <dbReference type="EMBL" id="QDO97252.1"/>
    </source>
</evidence>
<dbReference type="InterPro" id="IPR029032">
    <property type="entry name" value="AhpD-like"/>
</dbReference>
<accession>A0A516H0G8</accession>
<proteinExistence type="predicted"/>
<dbReference type="GO" id="GO:0051920">
    <property type="term" value="F:peroxiredoxin activity"/>
    <property type="evidence" value="ECO:0007669"/>
    <property type="project" value="InterPro"/>
</dbReference>
<reference evidence="2 3" key="1">
    <citation type="submission" date="2019-07" db="EMBL/GenBank/DDBJ databases">
        <title>Genome sequencing for Ferrovibrio sp. K5.</title>
        <authorList>
            <person name="Park S.-J."/>
        </authorList>
    </citation>
    <scope>NUCLEOTIDE SEQUENCE [LARGE SCALE GENOMIC DNA]</scope>
    <source>
        <strain evidence="2 3">K5</strain>
    </source>
</reference>
<protein>
    <submittedName>
        <fullName evidence="2">Gamma carboxymuconolactone decarboxylase</fullName>
    </submittedName>
</protein>
<dbReference type="PANTHER" id="PTHR33570">
    <property type="entry name" value="4-CARBOXYMUCONOLACTONE DECARBOXYLASE FAMILY PROTEIN"/>
    <property type="match status" value="1"/>
</dbReference>
<dbReference type="OrthoDB" id="7507676at2"/>
<dbReference type="InterPro" id="IPR052512">
    <property type="entry name" value="4CMD/NDH-1_regulator"/>
</dbReference>
<gene>
    <name evidence="2" type="ORF">FNB15_08205</name>
</gene>
<dbReference type="AlphaFoldDB" id="A0A516H0G8"/>
<dbReference type="InterPro" id="IPR003779">
    <property type="entry name" value="CMD-like"/>
</dbReference>
<evidence type="ECO:0000259" key="1">
    <source>
        <dbReference type="Pfam" id="PF02627"/>
    </source>
</evidence>
<feature type="domain" description="Carboxymuconolactone decarboxylase-like" evidence="1">
    <location>
        <begin position="41"/>
        <end position="123"/>
    </location>
</feature>